<dbReference type="AlphaFoldDB" id="A0A0G4EXZ0"/>
<gene>
    <name evidence="2" type="ORF">Cvel_14187</name>
</gene>
<dbReference type="EMBL" id="CDMZ01000001">
    <property type="protein sequence ID" value="CEM04184.1"/>
    <property type="molecule type" value="Genomic_DNA"/>
</dbReference>
<feature type="region of interest" description="Disordered" evidence="1">
    <location>
        <begin position="251"/>
        <end position="324"/>
    </location>
</feature>
<feature type="compositionally biased region" description="Gly residues" evidence="1">
    <location>
        <begin position="291"/>
        <end position="307"/>
    </location>
</feature>
<organism evidence="2">
    <name type="scientific">Chromera velia CCMP2878</name>
    <dbReference type="NCBI Taxonomy" id="1169474"/>
    <lineage>
        <taxon>Eukaryota</taxon>
        <taxon>Sar</taxon>
        <taxon>Alveolata</taxon>
        <taxon>Colpodellida</taxon>
        <taxon>Chromeraceae</taxon>
        <taxon>Chromera</taxon>
    </lineage>
</organism>
<proteinExistence type="predicted"/>
<protein>
    <submittedName>
        <fullName evidence="2">Uncharacterized protein</fullName>
    </submittedName>
</protein>
<sequence>MTPLTGGGVYPAVSPPEPATVSVGGRVRTGDVGAPEAPDIFSFLGVRESSGTRRRPKCDPEDPLIAYTLEEILTSVPRTFVEMCNKVVAMIFTHFFKTIQYSTSALVLEYERIACKLCRFGTYTELLAYHKRLLNHLVEENIVHELGVKYRLGLLTAYLPNDLIMRWQERQTPVDLTSEVEITKEIHAIAAQAETFNKSLGDAWDQGLVKGALVEDLKREWEQKAATFGVKDSGGASRGAIIPKVPFVAFAGPRGVPQRKSPSKAKGGKPSGGKTPDSGRKDRGNSDRGRQGGAGGGFGKGDGGGSSNRGRSPGSNSCSLQSIQ</sequence>
<evidence type="ECO:0000313" key="2">
    <source>
        <dbReference type="EMBL" id="CEM04184.1"/>
    </source>
</evidence>
<dbReference type="PhylomeDB" id="A0A0G4EXZ0"/>
<feature type="compositionally biased region" description="Low complexity" evidence="1">
    <location>
        <begin position="308"/>
        <end position="324"/>
    </location>
</feature>
<evidence type="ECO:0000256" key="1">
    <source>
        <dbReference type="SAM" id="MobiDB-lite"/>
    </source>
</evidence>
<dbReference type="VEuPathDB" id="CryptoDB:Cvel_14187"/>
<reference evidence="2" key="1">
    <citation type="submission" date="2014-11" db="EMBL/GenBank/DDBJ databases">
        <authorList>
            <person name="Otto D Thomas"/>
            <person name="Naeem Raeece"/>
        </authorList>
    </citation>
    <scope>NUCLEOTIDE SEQUENCE</scope>
</reference>
<feature type="compositionally biased region" description="Basic and acidic residues" evidence="1">
    <location>
        <begin position="277"/>
        <end position="290"/>
    </location>
</feature>
<name>A0A0G4EXZ0_9ALVE</name>
<accession>A0A0G4EXZ0</accession>